<dbReference type="Proteomes" id="UP000184035">
    <property type="component" value="Unassembled WGS sequence"/>
</dbReference>
<accession>A0A1M4YI42</accession>
<organism evidence="6 7">
    <name type="scientific">Clostridium fallax</name>
    <dbReference type="NCBI Taxonomy" id="1533"/>
    <lineage>
        <taxon>Bacteria</taxon>
        <taxon>Bacillati</taxon>
        <taxon>Bacillota</taxon>
        <taxon>Clostridia</taxon>
        <taxon>Eubacteriales</taxon>
        <taxon>Clostridiaceae</taxon>
        <taxon>Clostridium</taxon>
    </lineage>
</organism>
<evidence type="ECO:0000256" key="1">
    <source>
        <dbReference type="ARBA" id="ARBA00022723"/>
    </source>
</evidence>
<evidence type="ECO:0000313" key="6">
    <source>
        <dbReference type="EMBL" id="SHF05514.1"/>
    </source>
</evidence>
<dbReference type="EMBL" id="FQVM01000028">
    <property type="protein sequence ID" value="SHF05514.1"/>
    <property type="molecule type" value="Genomic_DNA"/>
</dbReference>
<feature type="zinc finger region" description="dksA C4-type" evidence="4">
    <location>
        <begin position="92"/>
        <end position="116"/>
    </location>
</feature>
<evidence type="ECO:0000259" key="5">
    <source>
        <dbReference type="Pfam" id="PF01258"/>
    </source>
</evidence>
<dbReference type="SUPFAM" id="SSF57716">
    <property type="entry name" value="Glucocorticoid receptor-like (DNA-binding domain)"/>
    <property type="match status" value="1"/>
</dbReference>
<reference evidence="6 7" key="1">
    <citation type="submission" date="2016-11" db="EMBL/GenBank/DDBJ databases">
        <authorList>
            <person name="Jaros S."/>
            <person name="Januszkiewicz K."/>
            <person name="Wedrychowicz H."/>
        </authorList>
    </citation>
    <scope>NUCLEOTIDE SEQUENCE [LARGE SCALE GENOMIC DNA]</scope>
    <source>
        <strain evidence="6 7">DSM 2631</strain>
    </source>
</reference>
<feature type="domain" description="Zinc finger DksA/TraR C4-type" evidence="5">
    <location>
        <begin position="87"/>
        <end position="119"/>
    </location>
</feature>
<dbReference type="OrthoDB" id="9811543at2"/>
<evidence type="ECO:0000256" key="3">
    <source>
        <dbReference type="ARBA" id="ARBA00022833"/>
    </source>
</evidence>
<gene>
    <name evidence="6" type="ORF">SAMN05443638_12814</name>
</gene>
<dbReference type="RefSeq" id="WP_072897274.1">
    <property type="nucleotide sequence ID" value="NZ_FQVM01000028.1"/>
</dbReference>
<sequence length="202" mass="23405">MDKINENKYLKRLLKEKEKINDTISKIEKDGIILAREEIASELSFYDNHPADLGEEISDIAKQKALKGNEDEILHKINNAIEDIKKGSYGICKGCGKEISKERLDFIPYARYCIDCQEDLNEVKNFKSNLRPIEEEVLGNPFGYGYNDSKEDQTEFDGEDCYQSVEVFNKLENVDEYYDEDIGYVEEVEKISNQQYKDSLPD</sequence>
<dbReference type="STRING" id="1533.SAMN05443638_12814"/>
<dbReference type="PANTHER" id="PTHR33823">
    <property type="entry name" value="RNA POLYMERASE-BINDING TRANSCRIPTION FACTOR DKSA-RELATED"/>
    <property type="match status" value="1"/>
</dbReference>
<dbReference type="AlphaFoldDB" id="A0A1M4YI42"/>
<dbReference type="GO" id="GO:0008270">
    <property type="term" value="F:zinc ion binding"/>
    <property type="evidence" value="ECO:0007669"/>
    <property type="project" value="UniProtKB-KW"/>
</dbReference>
<keyword evidence="1" id="KW-0479">Metal-binding</keyword>
<evidence type="ECO:0000256" key="2">
    <source>
        <dbReference type="ARBA" id="ARBA00022771"/>
    </source>
</evidence>
<keyword evidence="7" id="KW-1185">Reference proteome</keyword>
<dbReference type="PROSITE" id="PS51128">
    <property type="entry name" value="ZF_DKSA_2"/>
    <property type="match status" value="1"/>
</dbReference>
<dbReference type="InterPro" id="IPR000962">
    <property type="entry name" value="Znf_DskA_TraR"/>
</dbReference>
<name>A0A1M4YI42_9CLOT</name>
<proteinExistence type="predicted"/>
<dbReference type="Pfam" id="PF01258">
    <property type="entry name" value="zf-dskA_traR"/>
    <property type="match status" value="1"/>
</dbReference>
<dbReference type="Gene3D" id="1.20.120.910">
    <property type="entry name" value="DksA, coiled-coil domain"/>
    <property type="match status" value="1"/>
</dbReference>
<dbReference type="InterPro" id="IPR037187">
    <property type="entry name" value="DnaK_N"/>
</dbReference>
<dbReference type="SUPFAM" id="SSF109635">
    <property type="entry name" value="DnaK suppressor protein DksA, alpha-hairpin domain"/>
    <property type="match status" value="1"/>
</dbReference>
<dbReference type="InterPro" id="IPR014240">
    <property type="entry name" value="YteA"/>
</dbReference>
<dbReference type="PANTHER" id="PTHR33823:SF4">
    <property type="entry name" value="GENERAL STRESS PROTEIN 16O"/>
    <property type="match status" value="1"/>
</dbReference>
<keyword evidence="2" id="KW-0863">Zinc-finger</keyword>
<evidence type="ECO:0000313" key="7">
    <source>
        <dbReference type="Proteomes" id="UP000184035"/>
    </source>
</evidence>
<keyword evidence="3" id="KW-0862">Zinc</keyword>
<dbReference type="NCBIfam" id="TIGR02890">
    <property type="entry name" value="bacill_yteA"/>
    <property type="match status" value="1"/>
</dbReference>
<evidence type="ECO:0000256" key="4">
    <source>
        <dbReference type="PROSITE-ProRule" id="PRU00510"/>
    </source>
</evidence>
<protein>
    <submittedName>
        <fullName evidence="6">Transcriptional regulator, TraR/DksA family</fullName>
    </submittedName>
</protein>